<dbReference type="STRING" id="8022.A0A060YXI6"/>
<reference evidence="8" key="1">
    <citation type="journal article" date="2014" name="Nat. Commun.">
        <title>The rainbow trout genome provides novel insights into evolution after whole-genome duplication in vertebrates.</title>
        <authorList>
            <person name="Berthelot C."/>
            <person name="Brunet F."/>
            <person name="Chalopin D."/>
            <person name="Juanchich A."/>
            <person name="Bernard M."/>
            <person name="Noel B."/>
            <person name="Bento P."/>
            <person name="Da Silva C."/>
            <person name="Labadie K."/>
            <person name="Alberti A."/>
            <person name="Aury J.M."/>
            <person name="Louis A."/>
            <person name="Dehais P."/>
            <person name="Bardou P."/>
            <person name="Montfort J."/>
            <person name="Klopp C."/>
            <person name="Cabau C."/>
            <person name="Gaspin C."/>
            <person name="Thorgaard G.H."/>
            <person name="Boussaha M."/>
            <person name="Quillet E."/>
            <person name="Guyomard R."/>
            <person name="Galiana D."/>
            <person name="Bobe J."/>
            <person name="Volff J.N."/>
            <person name="Genet C."/>
            <person name="Wincker P."/>
            <person name="Jaillon O."/>
            <person name="Roest Crollius H."/>
            <person name="Guiguen Y."/>
        </authorList>
    </citation>
    <scope>NUCLEOTIDE SEQUENCE [LARGE SCALE GENOMIC DNA]</scope>
</reference>
<organism evidence="8 9">
    <name type="scientific">Oncorhynchus mykiss</name>
    <name type="common">Rainbow trout</name>
    <name type="synonym">Salmo gairdneri</name>
    <dbReference type="NCBI Taxonomy" id="8022"/>
    <lineage>
        <taxon>Eukaryota</taxon>
        <taxon>Metazoa</taxon>
        <taxon>Chordata</taxon>
        <taxon>Craniata</taxon>
        <taxon>Vertebrata</taxon>
        <taxon>Euteleostomi</taxon>
        <taxon>Actinopterygii</taxon>
        <taxon>Neopterygii</taxon>
        <taxon>Teleostei</taxon>
        <taxon>Protacanthopterygii</taxon>
        <taxon>Salmoniformes</taxon>
        <taxon>Salmonidae</taxon>
        <taxon>Salmoninae</taxon>
        <taxon>Oncorhynchus</taxon>
    </lineage>
</organism>
<dbReference type="Proteomes" id="UP000193380">
    <property type="component" value="Unassembled WGS sequence"/>
</dbReference>
<evidence type="ECO:0000256" key="1">
    <source>
        <dbReference type="ARBA" id="ARBA00004245"/>
    </source>
</evidence>
<dbReference type="InterPro" id="IPR052409">
    <property type="entry name" value="Myosin-III_kinase_activity"/>
</dbReference>
<comment type="subcellular location">
    <subcellularLocation>
        <location evidence="2">Cell projection</location>
    </subcellularLocation>
    <subcellularLocation>
        <location evidence="1">Cytoplasm</location>
        <location evidence="1">Cytoskeleton</location>
    </subcellularLocation>
</comment>
<reference evidence="8" key="2">
    <citation type="submission" date="2014-03" db="EMBL/GenBank/DDBJ databases">
        <authorList>
            <person name="Genoscope - CEA"/>
        </authorList>
    </citation>
    <scope>NUCLEOTIDE SEQUENCE</scope>
</reference>
<keyword evidence="3" id="KW-0963">Cytoplasm</keyword>
<dbReference type="GO" id="GO:0032426">
    <property type="term" value="C:stereocilium tip"/>
    <property type="evidence" value="ECO:0007669"/>
    <property type="project" value="TreeGrafter"/>
</dbReference>
<evidence type="ECO:0000256" key="7">
    <source>
        <dbReference type="SAM" id="MobiDB-lite"/>
    </source>
</evidence>
<name>A0A060YXI6_ONCMY</name>
<dbReference type="AlphaFoldDB" id="A0A060YXI6"/>
<sequence>MLLPTNDKINPSPTLRNREEWRRSFSHFIAWCRLKYFETRPSVTRLLKHPFIKQAHGKGSRSTAVHTHLRASRPGLQT</sequence>
<dbReference type="GO" id="GO:0005856">
    <property type="term" value="C:cytoskeleton"/>
    <property type="evidence" value="ECO:0007669"/>
    <property type="project" value="UniProtKB-SubCell"/>
</dbReference>
<evidence type="ECO:0000256" key="2">
    <source>
        <dbReference type="ARBA" id="ARBA00004316"/>
    </source>
</evidence>
<dbReference type="GO" id="GO:0001917">
    <property type="term" value="C:photoreceptor inner segment"/>
    <property type="evidence" value="ECO:0007669"/>
    <property type="project" value="TreeGrafter"/>
</dbReference>
<dbReference type="EMBL" id="FR926447">
    <property type="protein sequence ID" value="CDQ96603.1"/>
    <property type="molecule type" value="Genomic_DNA"/>
</dbReference>
<dbReference type="GO" id="GO:0007605">
    <property type="term" value="P:sensory perception of sound"/>
    <property type="evidence" value="ECO:0007669"/>
    <property type="project" value="TreeGrafter"/>
</dbReference>
<dbReference type="GO" id="GO:0030832">
    <property type="term" value="P:regulation of actin filament length"/>
    <property type="evidence" value="ECO:0007669"/>
    <property type="project" value="TreeGrafter"/>
</dbReference>
<evidence type="ECO:0000256" key="5">
    <source>
        <dbReference type="ARBA" id="ARBA00023212"/>
    </source>
</evidence>
<dbReference type="GO" id="GO:0000146">
    <property type="term" value="F:microfilament motor activity"/>
    <property type="evidence" value="ECO:0007669"/>
    <property type="project" value="TreeGrafter"/>
</dbReference>
<accession>A0A060YXI6</accession>
<proteinExistence type="predicted"/>
<dbReference type="GO" id="GO:0051491">
    <property type="term" value="P:positive regulation of filopodium assembly"/>
    <property type="evidence" value="ECO:0007669"/>
    <property type="project" value="TreeGrafter"/>
</dbReference>
<evidence type="ECO:0000256" key="6">
    <source>
        <dbReference type="ARBA" id="ARBA00023273"/>
    </source>
</evidence>
<feature type="region of interest" description="Disordered" evidence="7">
    <location>
        <begin position="57"/>
        <end position="78"/>
    </location>
</feature>
<evidence type="ECO:0000256" key="3">
    <source>
        <dbReference type="ARBA" id="ARBA00022490"/>
    </source>
</evidence>
<keyword evidence="4" id="KW-0677">Repeat</keyword>
<evidence type="ECO:0000313" key="8">
    <source>
        <dbReference type="EMBL" id="CDQ96603.1"/>
    </source>
</evidence>
<evidence type="ECO:0000256" key="4">
    <source>
        <dbReference type="ARBA" id="ARBA00022737"/>
    </source>
</evidence>
<dbReference type="PaxDb" id="8022-A0A060YXI6"/>
<protein>
    <recommendedName>
        <fullName evidence="10">Protein kinase domain-containing protein</fullName>
    </recommendedName>
</protein>
<evidence type="ECO:0008006" key="10">
    <source>
        <dbReference type="Google" id="ProtNLM"/>
    </source>
</evidence>
<dbReference type="Gene3D" id="1.10.510.10">
    <property type="entry name" value="Transferase(Phosphotransferase) domain 1"/>
    <property type="match status" value="1"/>
</dbReference>
<dbReference type="PANTHER" id="PTHR46256">
    <property type="entry name" value="AGAP011099-PA"/>
    <property type="match status" value="1"/>
</dbReference>
<evidence type="ECO:0000313" key="9">
    <source>
        <dbReference type="Proteomes" id="UP000193380"/>
    </source>
</evidence>
<dbReference type="GO" id="GO:0032433">
    <property type="term" value="C:filopodium tip"/>
    <property type="evidence" value="ECO:0007669"/>
    <property type="project" value="TreeGrafter"/>
</dbReference>
<keyword evidence="6" id="KW-0966">Cell projection</keyword>
<dbReference type="PANTHER" id="PTHR46256:SF1">
    <property type="entry name" value="MYOSIN-IIIB"/>
    <property type="match status" value="1"/>
</dbReference>
<keyword evidence="5" id="KW-0206">Cytoskeleton</keyword>
<gene>
    <name evidence="8" type="ORF">GSONMT00042696001</name>
</gene>
<dbReference type="GO" id="GO:0004674">
    <property type="term" value="F:protein serine/threonine kinase activity"/>
    <property type="evidence" value="ECO:0007669"/>
    <property type="project" value="TreeGrafter"/>
</dbReference>